<evidence type="ECO:0000313" key="1">
    <source>
        <dbReference type="EMBL" id="SVD13218.1"/>
    </source>
</evidence>
<dbReference type="InterPro" id="IPR029045">
    <property type="entry name" value="ClpP/crotonase-like_dom_sf"/>
</dbReference>
<dbReference type="Pfam" id="PF00378">
    <property type="entry name" value="ECH_1"/>
    <property type="match status" value="1"/>
</dbReference>
<sequence length="76" mass="8374">DSDFKINSIKLADTIAAMPTKGLGYTKKLLSQTFNNSLEDQLSLEAKTQALSANSEDHKEGIQAFLEKRTPQFTGK</sequence>
<protein>
    <recommendedName>
        <fullName evidence="2">2-(1,2-epoxy-1,2-dihydrophenyl)acetyl-CoA isomerase</fullName>
    </recommendedName>
</protein>
<dbReference type="InterPro" id="IPR001753">
    <property type="entry name" value="Enoyl-CoA_hydra/iso"/>
</dbReference>
<gene>
    <name evidence="1" type="ORF">METZ01_LOCUS366072</name>
</gene>
<evidence type="ECO:0008006" key="2">
    <source>
        <dbReference type="Google" id="ProtNLM"/>
    </source>
</evidence>
<organism evidence="1">
    <name type="scientific">marine metagenome</name>
    <dbReference type="NCBI Taxonomy" id="408172"/>
    <lineage>
        <taxon>unclassified sequences</taxon>
        <taxon>metagenomes</taxon>
        <taxon>ecological metagenomes</taxon>
    </lineage>
</organism>
<dbReference type="AlphaFoldDB" id="A0A382SVL9"/>
<accession>A0A382SVL9</accession>
<reference evidence="1" key="1">
    <citation type="submission" date="2018-05" db="EMBL/GenBank/DDBJ databases">
        <authorList>
            <person name="Lanie J.A."/>
            <person name="Ng W.-L."/>
            <person name="Kazmierczak K.M."/>
            <person name="Andrzejewski T.M."/>
            <person name="Davidsen T.M."/>
            <person name="Wayne K.J."/>
            <person name="Tettelin H."/>
            <person name="Glass J.I."/>
            <person name="Rusch D."/>
            <person name="Podicherti R."/>
            <person name="Tsui H.-C.T."/>
            <person name="Winkler M.E."/>
        </authorList>
    </citation>
    <scope>NUCLEOTIDE SEQUENCE</scope>
</reference>
<dbReference type="EMBL" id="UINC01131482">
    <property type="protein sequence ID" value="SVD13218.1"/>
    <property type="molecule type" value="Genomic_DNA"/>
</dbReference>
<name>A0A382SVL9_9ZZZZ</name>
<dbReference type="InterPro" id="IPR014748">
    <property type="entry name" value="Enoyl-CoA_hydra_C"/>
</dbReference>
<proteinExistence type="predicted"/>
<dbReference type="Gene3D" id="1.10.12.10">
    <property type="entry name" value="Lyase 2-enoyl-coa Hydratase, Chain A, domain 2"/>
    <property type="match status" value="1"/>
</dbReference>
<dbReference type="SUPFAM" id="SSF52096">
    <property type="entry name" value="ClpP/crotonase"/>
    <property type="match status" value="1"/>
</dbReference>
<feature type="non-terminal residue" evidence="1">
    <location>
        <position position="1"/>
    </location>
</feature>